<feature type="transmembrane region" description="Helical" evidence="1">
    <location>
        <begin position="189"/>
        <end position="209"/>
    </location>
</feature>
<organism evidence="2">
    <name type="scientific">freshwater metagenome</name>
    <dbReference type="NCBI Taxonomy" id="449393"/>
    <lineage>
        <taxon>unclassified sequences</taxon>
        <taxon>metagenomes</taxon>
        <taxon>ecological metagenomes</taxon>
    </lineage>
</organism>
<gene>
    <name evidence="2" type="ORF">UFOPK3402_00758</name>
</gene>
<dbReference type="EMBL" id="CAFBLS010000076">
    <property type="protein sequence ID" value="CAB4872214.1"/>
    <property type="molecule type" value="Genomic_DNA"/>
</dbReference>
<evidence type="ECO:0000313" key="2">
    <source>
        <dbReference type="EMBL" id="CAB4872214.1"/>
    </source>
</evidence>
<accession>A0A6J7DU95</accession>
<evidence type="ECO:0000256" key="1">
    <source>
        <dbReference type="SAM" id="Phobius"/>
    </source>
</evidence>
<feature type="transmembrane region" description="Helical" evidence="1">
    <location>
        <begin position="109"/>
        <end position="138"/>
    </location>
</feature>
<dbReference type="PANTHER" id="PTHR37305:SF1">
    <property type="entry name" value="MEMBRANE PROTEIN"/>
    <property type="match status" value="1"/>
</dbReference>
<dbReference type="PANTHER" id="PTHR37305">
    <property type="entry name" value="INTEGRAL MEMBRANE PROTEIN-RELATED"/>
    <property type="match status" value="1"/>
</dbReference>
<sequence>MIRVVRSELVRLFRPRLLLAWFGLTALFAVMVNIIMFSVAMQQSSAPTGPGVAFPTAEALASADGVVAGLSAAASMFGVVTLAFWAIAGANDYQTGLMRLLASAQPRRWMLVVGKAIALALVTAIAATIALILCIMVAPVAAQGAGISIDAWGSDGSIVIAAWLNAYAAMLVWGAIGLALAILFRSSAVAISIGVGYVLVVESVIGLALDNPDWLLGSTMQALAAGGNAAVSHSSAALLAAVYVLVSMAVATLVTSRRDITV</sequence>
<keyword evidence="1" id="KW-1133">Transmembrane helix</keyword>
<dbReference type="AlphaFoldDB" id="A0A6J7DU95"/>
<feature type="transmembrane region" description="Helical" evidence="1">
    <location>
        <begin position="158"/>
        <end position="182"/>
    </location>
</feature>
<feature type="transmembrane region" description="Helical" evidence="1">
    <location>
        <begin position="66"/>
        <end position="88"/>
    </location>
</feature>
<reference evidence="2" key="1">
    <citation type="submission" date="2020-05" db="EMBL/GenBank/DDBJ databases">
        <authorList>
            <person name="Chiriac C."/>
            <person name="Salcher M."/>
            <person name="Ghai R."/>
            <person name="Kavagutti S V."/>
        </authorList>
    </citation>
    <scope>NUCLEOTIDE SEQUENCE</scope>
</reference>
<feature type="transmembrane region" description="Helical" evidence="1">
    <location>
        <begin position="229"/>
        <end position="254"/>
    </location>
</feature>
<protein>
    <submittedName>
        <fullName evidence="2">Unannotated protein</fullName>
    </submittedName>
</protein>
<name>A0A6J7DU95_9ZZZZ</name>
<proteinExistence type="predicted"/>
<keyword evidence="1" id="KW-0812">Transmembrane</keyword>
<keyword evidence="1" id="KW-0472">Membrane</keyword>